<keyword evidence="3" id="KW-1185">Reference proteome</keyword>
<keyword evidence="1" id="KW-0472">Membrane</keyword>
<proteinExistence type="predicted"/>
<dbReference type="Proteomes" id="UP000595140">
    <property type="component" value="Unassembled WGS sequence"/>
</dbReference>
<dbReference type="EMBL" id="OOIL02006718">
    <property type="protein sequence ID" value="VFR00870.1"/>
    <property type="molecule type" value="Genomic_DNA"/>
</dbReference>
<organism evidence="2 3">
    <name type="scientific">Cuscuta campestris</name>
    <dbReference type="NCBI Taxonomy" id="132261"/>
    <lineage>
        <taxon>Eukaryota</taxon>
        <taxon>Viridiplantae</taxon>
        <taxon>Streptophyta</taxon>
        <taxon>Embryophyta</taxon>
        <taxon>Tracheophyta</taxon>
        <taxon>Spermatophyta</taxon>
        <taxon>Magnoliopsida</taxon>
        <taxon>eudicotyledons</taxon>
        <taxon>Gunneridae</taxon>
        <taxon>Pentapetalae</taxon>
        <taxon>asterids</taxon>
        <taxon>lamiids</taxon>
        <taxon>Solanales</taxon>
        <taxon>Convolvulaceae</taxon>
        <taxon>Cuscuteae</taxon>
        <taxon>Cuscuta</taxon>
        <taxon>Cuscuta subgen. Grammica</taxon>
        <taxon>Cuscuta sect. Cleistogrammica</taxon>
    </lineage>
</organism>
<reference evidence="2 3" key="1">
    <citation type="submission" date="2018-04" db="EMBL/GenBank/DDBJ databases">
        <authorList>
            <person name="Vogel A."/>
        </authorList>
    </citation>
    <scope>NUCLEOTIDE SEQUENCE [LARGE SCALE GENOMIC DNA]</scope>
</reference>
<feature type="transmembrane region" description="Helical" evidence="1">
    <location>
        <begin position="88"/>
        <end position="105"/>
    </location>
</feature>
<protein>
    <submittedName>
        <fullName evidence="2">Uncharacterized protein</fullName>
    </submittedName>
</protein>
<evidence type="ECO:0000313" key="3">
    <source>
        <dbReference type="Proteomes" id="UP000595140"/>
    </source>
</evidence>
<keyword evidence="1" id="KW-0812">Transmembrane</keyword>
<sequence length="111" mass="13458">MAYPNPYPFKFRNIRIRIRIRRKFTILYPNPYPTDNYQFRIYPNPIRYLKVTEYPNTIRYPRVIESKNIRVHFHPLHRDCGDGFSPNSSFALLLVALLLVALWWSRGFRVL</sequence>
<accession>A0A484NIQ7</accession>
<gene>
    <name evidence="2" type="ORF">CCAM_LOCUS42645</name>
</gene>
<dbReference type="AlphaFoldDB" id="A0A484NIQ7"/>
<keyword evidence="1" id="KW-1133">Transmembrane helix</keyword>
<name>A0A484NIQ7_9ASTE</name>
<evidence type="ECO:0000256" key="1">
    <source>
        <dbReference type="SAM" id="Phobius"/>
    </source>
</evidence>
<evidence type="ECO:0000313" key="2">
    <source>
        <dbReference type="EMBL" id="VFR00870.1"/>
    </source>
</evidence>